<reference evidence="4" key="1">
    <citation type="submission" date="2022-07" db="EMBL/GenBank/DDBJ databases">
        <authorList>
            <person name="Xamxidin M."/>
        </authorList>
    </citation>
    <scope>NUCLEOTIDE SEQUENCE</scope>
    <source>
        <strain evidence="4">YS8-69</strain>
    </source>
</reference>
<dbReference type="HAMAP" id="MF_02215">
    <property type="entry name" value="UbiJ"/>
    <property type="match status" value="1"/>
</dbReference>
<keyword evidence="1" id="KW-0963">Cytoplasm</keyword>
<comment type="similarity">
    <text evidence="1">Belongs to the UbiJ family.</text>
</comment>
<dbReference type="PANTHER" id="PTHR38693">
    <property type="entry name" value="UBIQUINONE BIOSYNTHESIS PROTEIN UBIJ"/>
    <property type="match status" value="1"/>
</dbReference>
<feature type="coiled-coil region" evidence="2">
    <location>
        <begin position="207"/>
        <end position="234"/>
    </location>
</feature>
<dbReference type="RefSeq" id="WP_257510847.1">
    <property type="nucleotide sequence ID" value="NZ_JANKHG010000014.1"/>
</dbReference>
<proteinExistence type="inferred from homology"/>
<organism evidence="4 5">
    <name type="scientific">Limnobacter parvus</name>
    <dbReference type="NCBI Taxonomy" id="2939690"/>
    <lineage>
        <taxon>Bacteria</taxon>
        <taxon>Pseudomonadati</taxon>
        <taxon>Pseudomonadota</taxon>
        <taxon>Betaproteobacteria</taxon>
        <taxon>Burkholderiales</taxon>
        <taxon>Burkholderiaceae</taxon>
        <taxon>Limnobacter</taxon>
    </lineage>
</organism>
<evidence type="ECO:0000256" key="2">
    <source>
        <dbReference type="SAM" id="Coils"/>
    </source>
</evidence>
<comment type="pathway">
    <text evidence="1">Cofactor biosynthesis; ubiquinone biosynthesis.</text>
</comment>
<dbReference type="InterPro" id="IPR038989">
    <property type="entry name" value="UbiJ"/>
</dbReference>
<feature type="domain" description="SCP2" evidence="3">
    <location>
        <begin position="50"/>
        <end position="145"/>
    </location>
</feature>
<comment type="caution">
    <text evidence="4">The sequence shown here is derived from an EMBL/GenBank/DDBJ whole genome shotgun (WGS) entry which is preliminary data.</text>
</comment>
<evidence type="ECO:0000259" key="3">
    <source>
        <dbReference type="Pfam" id="PF02036"/>
    </source>
</evidence>
<accession>A0ABT1XEA3</accession>
<keyword evidence="1" id="KW-0831">Ubiquinone biosynthesis</keyword>
<dbReference type="EMBL" id="JANKHG010000014">
    <property type="protein sequence ID" value="MCR2745600.1"/>
    <property type="molecule type" value="Genomic_DNA"/>
</dbReference>
<protein>
    <recommendedName>
        <fullName evidence="1">Ubiquinone biosynthesis accessory factor UbiJ</fullName>
    </recommendedName>
</protein>
<comment type="subcellular location">
    <subcellularLocation>
        <location evidence="1">Cytoplasm</location>
    </subcellularLocation>
</comment>
<evidence type="ECO:0000313" key="4">
    <source>
        <dbReference type="EMBL" id="MCR2745600.1"/>
    </source>
</evidence>
<comment type="function">
    <text evidence="1">Required for ubiquinone (coenzyme Q) biosynthesis. Binds hydrophobic ubiquinone biosynthetic intermediates via its SCP2 domain and is essential for the stability of the Ubi complex. May constitute a docking platform where Ubi enzymes assemble and access their SCP2-bound polyprenyl substrates.</text>
</comment>
<dbReference type="Proteomes" id="UP001165267">
    <property type="component" value="Unassembled WGS sequence"/>
</dbReference>
<evidence type="ECO:0000256" key="1">
    <source>
        <dbReference type="HAMAP-Rule" id="MF_02215"/>
    </source>
</evidence>
<sequence length="247" mass="26659">MASPPELLFQFASKLLSTSQAKGATAVGGLLSAPLNLMSITLTQMVCLVLNHLLDQQRSSKFKLQKDAGKVLALSVSSMHLKLRVTDQGYFQPSSATNGISAPADTQITMQWADLIGSVSNPNAMSRKAAIEGDMDFAQTVSTVINDLSWDPERDLARVVGDAQAVWVMNTLSALGTNARDVVQRFKSNLREYVVHEKSMAPTASEFDSFRSDVNQLRDELARLEKRLGKLDAAAVPRSGSSADSAS</sequence>
<name>A0ABT1XEA3_9BURK</name>
<gene>
    <name evidence="1" type="primary">ubiJ</name>
    <name evidence="4" type="ORF">NSP04_02945</name>
</gene>
<dbReference type="InterPro" id="IPR003033">
    <property type="entry name" value="SCP2_sterol-bd_dom"/>
</dbReference>
<dbReference type="PANTHER" id="PTHR38693:SF1">
    <property type="entry name" value="UBIQUINONE BIOSYNTHESIS ACCESSORY FACTOR UBIJ"/>
    <property type="match status" value="1"/>
</dbReference>
<evidence type="ECO:0000313" key="5">
    <source>
        <dbReference type="Proteomes" id="UP001165267"/>
    </source>
</evidence>
<keyword evidence="2" id="KW-0175">Coiled coil</keyword>
<dbReference type="Pfam" id="PF02036">
    <property type="entry name" value="SCP2"/>
    <property type="match status" value="1"/>
</dbReference>
<keyword evidence="5" id="KW-1185">Reference proteome</keyword>